<keyword evidence="11" id="KW-1185">Reference proteome</keyword>
<dbReference type="GO" id="GO:0005886">
    <property type="term" value="C:plasma membrane"/>
    <property type="evidence" value="ECO:0007669"/>
    <property type="project" value="UniProtKB-SubCell"/>
</dbReference>
<comment type="caution">
    <text evidence="10">The sequence shown here is derived from an EMBL/GenBank/DDBJ whole genome shotgun (WGS) entry which is preliminary data.</text>
</comment>
<sequence length="306" mass="34061">MIVRPRPTMRQLFFIWKGSIIPLILPQVLFVTAVAALVTLAADLTGPRFPDFATGPFTFLGLSLSLFLGFRNNACYDRWWEARKHYGHLLVVMRTLARDSQILEADAAGVRQRQDLLRLATAYTRALTASLRDRPVLAELVDLLDNTEQAALARCRNVPDGLLQRITTLLLEARHAGRLDSVTYVMMAAHVDQLTAIQGACERIRHTALPFAYTLLLHRTAHIFCILLPFGLVHSLGHATPLLTALVAYTFFGLDALGDELEEPFGTAQNDLPLDAITRRIEIDLGEYRGLASLPAPLEPKDFVLL</sequence>
<accession>A0A848GEL2</accession>
<dbReference type="PANTHER" id="PTHR33281:SF19">
    <property type="entry name" value="VOLTAGE-DEPENDENT ANION CHANNEL-FORMING PROTEIN YNEE"/>
    <property type="match status" value="1"/>
</dbReference>
<dbReference type="InterPro" id="IPR044669">
    <property type="entry name" value="YneE/VCCN1/2-like"/>
</dbReference>
<dbReference type="EMBL" id="JABBGA010000019">
    <property type="protein sequence ID" value="NML27881.1"/>
    <property type="molecule type" value="Genomic_DNA"/>
</dbReference>
<dbReference type="AlphaFoldDB" id="A0A848GEL2"/>
<dbReference type="PANTHER" id="PTHR33281">
    <property type="entry name" value="UPF0187 PROTEIN YNEE"/>
    <property type="match status" value="1"/>
</dbReference>
<dbReference type="GO" id="GO:0005254">
    <property type="term" value="F:chloride channel activity"/>
    <property type="evidence" value="ECO:0007669"/>
    <property type="project" value="InterPro"/>
</dbReference>
<keyword evidence="5 9" id="KW-1133">Transmembrane helix</keyword>
<evidence type="ECO:0000313" key="11">
    <source>
        <dbReference type="Proteomes" id="UP000580043"/>
    </source>
</evidence>
<gene>
    <name evidence="10" type="ORF">HHL15_19160</name>
</gene>
<keyword evidence="4 9" id="KW-0812">Transmembrane</keyword>
<name>A0A848GEL2_9RHOO</name>
<evidence type="ECO:0000256" key="9">
    <source>
        <dbReference type="SAM" id="Phobius"/>
    </source>
</evidence>
<evidence type="ECO:0000256" key="3">
    <source>
        <dbReference type="ARBA" id="ARBA00022475"/>
    </source>
</evidence>
<evidence type="ECO:0000313" key="10">
    <source>
        <dbReference type="EMBL" id="NML27881.1"/>
    </source>
</evidence>
<keyword evidence="2" id="KW-0813">Transport</keyword>
<evidence type="ECO:0000256" key="7">
    <source>
        <dbReference type="ARBA" id="ARBA00023136"/>
    </source>
</evidence>
<comment type="similarity">
    <text evidence="8">Belongs to the anion channel-forming bestrophin (TC 1.A.46) family.</text>
</comment>
<reference evidence="10 11" key="1">
    <citation type="submission" date="2020-04" db="EMBL/GenBank/DDBJ databases">
        <title>Zoogloea sp. G-4-1-14 isolated from soil.</title>
        <authorList>
            <person name="Dahal R.H."/>
        </authorList>
    </citation>
    <scope>NUCLEOTIDE SEQUENCE [LARGE SCALE GENOMIC DNA]</scope>
    <source>
        <strain evidence="10 11">G-4-1-14</strain>
    </source>
</reference>
<feature type="transmembrane region" description="Helical" evidence="9">
    <location>
        <begin position="52"/>
        <end position="70"/>
    </location>
</feature>
<feature type="transmembrane region" description="Helical" evidence="9">
    <location>
        <begin position="20"/>
        <end position="40"/>
    </location>
</feature>
<dbReference type="Pfam" id="PF25539">
    <property type="entry name" value="Bestrophin_2"/>
    <property type="match status" value="1"/>
</dbReference>
<organism evidence="10 11">
    <name type="scientific">Zoogloea dura</name>
    <dbReference type="NCBI Taxonomy" id="2728840"/>
    <lineage>
        <taxon>Bacteria</taxon>
        <taxon>Pseudomonadati</taxon>
        <taxon>Pseudomonadota</taxon>
        <taxon>Betaproteobacteria</taxon>
        <taxon>Rhodocyclales</taxon>
        <taxon>Zoogloeaceae</taxon>
        <taxon>Zoogloea</taxon>
    </lineage>
</organism>
<evidence type="ECO:0000256" key="4">
    <source>
        <dbReference type="ARBA" id="ARBA00022692"/>
    </source>
</evidence>
<keyword evidence="6" id="KW-0406">Ion transport</keyword>
<evidence type="ECO:0000256" key="5">
    <source>
        <dbReference type="ARBA" id="ARBA00022989"/>
    </source>
</evidence>
<comment type="subcellular location">
    <subcellularLocation>
        <location evidence="1">Cell membrane</location>
        <topology evidence="1">Multi-pass membrane protein</topology>
    </subcellularLocation>
</comment>
<dbReference type="Proteomes" id="UP000580043">
    <property type="component" value="Unassembled WGS sequence"/>
</dbReference>
<evidence type="ECO:0000256" key="8">
    <source>
        <dbReference type="ARBA" id="ARBA00034708"/>
    </source>
</evidence>
<keyword evidence="3" id="KW-1003">Cell membrane</keyword>
<evidence type="ECO:0000256" key="6">
    <source>
        <dbReference type="ARBA" id="ARBA00023065"/>
    </source>
</evidence>
<evidence type="ECO:0000256" key="1">
    <source>
        <dbReference type="ARBA" id="ARBA00004651"/>
    </source>
</evidence>
<evidence type="ECO:0000256" key="2">
    <source>
        <dbReference type="ARBA" id="ARBA00022448"/>
    </source>
</evidence>
<keyword evidence="7 9" id="KW-0472">Membrane</keyword>
<protein>
    <submittedName>
        <fullName evidence="10">Bestrophin</fullName>
    </submittedName>
</protein>
<proteinExistence type="inferred from homology"/>